<comment type="caution">
    <text evidence="1">The sequence shown here is derived from an EMBL/GenBank/DDBJ whole genome shotgun (WGS) entry which is preliminary data.</text>
</comment>
<sequence>MNRKLLEQLEDCPVIAAVKDEDGLNACLESEIEIVFVLYGDICTIPGIVGKLKEKGKKVIVHIDLIQGLSGKEIAVTFIHTTTKADGIISTKPALIRQAKELGMCTVMRFFAIDSMAFDNIRRQSEAVRPDVIEVLPGLMPKVIKRICQESRIPVIAGGLITEREDIMAALNAGAVSISTTNRKVWFM</sequence>
<dbReference type="EMBL" id="DWYY01000008">
    <property type="protein sequence ID" value="HJA91690.1"/>
    <property type="molecule type" value="Genomic_DNA"/>
</dbReference>
<dbReference type="GO" id="GO:0006071">
    <property type="term" value="P:glycerol metabolic process"/>
    <property type="evidence" value="ECO:0007669"/>
    <property type="project" value="InterPro"/>
</dbReference>
<dbReference type="Proteomes" id="UP000886858">
    <property type="component" value="Unassembled WGS sequence"/>
</dbReference>
<dbReference type="Gene3D" id="3.20.20.70">
    <property type="entry name" value="Aldolase class I"/>
    <property type="match status" value="1"/>
</dbReference>
<protein>
    <submittedName>
        <fullName evidence="1">Glycerol-3-phosphate responsive antiterminator</fullName>
    </submittedName>
</protein>
<dbReference type="PANTHER" id="PTHR35787">
    <property type="entry name" value="GLYCEROL UPTAKE OPERON ANTITERMINATOR REGULATORY PROTEIN"/>
    <property type="match status" value="1"/>
</dbReference>
<name>A0A9D2I3K2_9FIRM</name>
<proteinExistence type="predicted"/>
<dbReference type="Pfam" id="PF04309">
    <property type="entry name" value="G3P_antiterm"/>
    <property type="match status" value="1"/>
</dbReference>
<reference evidence="1" key="2">
    <citation type="submission" date="2021-04" db="EMBL/GenBank/DDBJ databases">
        <authorList>
            <person name="Gilroy R."/>
        </authorList>
    </citation>
    <scope>NUCLEOTIDE SEQUENCE</scope>
    <source>
        <strain evidence="1">CHK179-7159</strain>
    </source>
</reference>
<reference evidence="1" key="1">
    <citation type="journal article" date="2021" name="PeerJ">
        <title>Extensive microbial diversity within the chicken gut microbiome revealed by metagenomics and culture.</title>
        <authorList>
            <person name="Gilroy R."/>
            <person name="Ravi A."/>
            <person name="Getino M."/>
            <person name="Pursley I."/>
            <person name="Horton D.L."/>
            <person name="Alikhan N.F."/>
            <person name="Baker D."/>
            <person name="Gharbi K."/>
            <person name="Hall N."/>
            <person name="Watson M."/>
            <person name="Adriaenssens E.M."/>
            <person name="Foster-Nyarko E."/>
            <person name="Jarju S."/>
            <person name="Secka A."/>
            <person name="Antonio M."/>
            <person name="Oren A."/>
            <person name="Chaudhuri R.R."/>
            <person name="La Ragione R."/>
            <person name="Hildebrand F."/>
            <person name="Pallen M.J."/>
        </authorList>
    </citation>
    <scope>NUCLEOTIDE SEQUENCE</scope>
    <source>
        <strain evidence="1">CHK179-7159</strain>
    </source>
</reference>
<dbReference type="SUPFAM" id="SSF110391">
    <property type="entry name" value="GlpP-like"/>
    <property type="match status" value="1"/>
</dbReference>
<evidence type="ECO:0000313" key="1">
    <source>
        <dbReference type="EMBL" id="HJA91690.1"/>
    </source>
</evidence>
<evidence type="ECO:0000313" key="2">
    <source>
        <dbReference type="Proteomes" id="UP000886858"/>
    </source>
</evidence>
<dbReference type="PIRSF" id="PIRSF016897">
    <property type="entry name" value="GlpP"/>
    <property type="match status" value="1"/>
</dbReference>
<dbReference type="InterPro" id="IPR013785">
    <property type="entry name" value="Aldolase_TIM"/>
</dbReference>
<organism evidence="1 2">
    <name type="scientific">Candidatus Eisenbergiella merdipullorum</name>
    <dbReference type="NCBI Taxonomy" id="2838553"/>
    <lineage>
        <taxon>Bacteria</taxon>
        <taxon>Bacillati</taxon>
        <taxon>Bacillota</taxon>
        <taxon>Clostridia</taxon>
        <taxon>Lachnospirales</taxon>
        <taxon>Lachnospiraceae</taxon>
        <taxon>Eisenbergiella</taxon>
    </lineage>
</organism>
<gene>
    <name evidence="1" type="ORF">H9717_00975</name>
</gene>
<dbReference type="InterPro" id="IPR006699">
    <property type="entry name" value="GlpP"/>
</dbReference>
<dbReference type="PANTHER" id="PTHR35787:SF1">
    <property type="entry name" value="GLYCEROL UPTAKE OPERON ANTITERMINATOR REGULATORY PROTEIN"/>
    <property type="match status" value="1"/>
</dbReference>
<dbReference type="GO" id="GO:0006355">
    <property type="term" value="P:regulation of DNA-templated transcription"/>
    <property type="evidence" value="ECO:0007669"/>
    <property type="project" value="InterPro"/>
</dbReference>
<accession>A0A9D2I3K2</accession>
<dbReference type="AlphaFoldDB" id="A0A9D2I3K2"/>